<dbReference type="Gene3D" id="3.40.50.620">
    <property type="entry name" value="HUPs"/>
    <property type="match status" value="1"/>
</dbReference>
<dbReference type="InterPro" id="IPR045094">
    <property type="entry name" value="NMNAT_euk"/>
</dbReference>
<evidence type="ECO:0000256" key="1">
    <source>
        <dbReference type="ARBA" id="ARBA00001946"/>
    </source>
</evidence>
<keyword evidence="9 17" id="KW-0548">Nucleotidyltransferase</keyword>
<evidence type="ECO:0000256" key="3">
    <source>
        <dbReference type="ARBA" id="ARBA00004658"/>
    </source>
</evidence>
<dbReference type="GO" id="GO:0005524">
    <property type="term" value="F:ATP binding"/>
    <property type="evidence" value="ECO:0007669"/>
    <property type="project" value="UniProtKB-KW"/>
</dbReference>
<evidence type="ECO:0000256" key="16">
    <source>
        <dbReference type="ARBA" id="ARBA00093425"/>
    </source>
</evidence>
<evidence type="ECO:0000256" key="4">
    <source>
        <dbReference type="ARBA" id="ARBA00005019"/>
    </source>
</evidence>
<dbReference type="NCBIfam" id="TIGR00482">
    <property type="entry name" value="nicotinate (nicotinamide) nucleotide adenylyltransferase"/>
    <property type="match status" value="1"/>
</dbReference>
<dbReference type="CDD" id="cd09286">
    <property type="entry name" value="NMNAT_Eukarya"/>
    <property type="match status" value="1"/>
</dbReference>
<comment type="similarity">
    <text evidence="5 17">Belongs to the eukaryotic NMN adenylyltransferase family.</text>
</comment>
<keyword evidence="13" id="KW-0496">Mitochondrion</keyword>
<proteinExistence type="inferred from homology"/>
<evidence type="ECO:0000256" key="14">
    <source>
        <dbReference type="ARBA" id="ARBA00048721"/>
    </source>
</evidence>
<sequence>MASAGNDSKPTLPSHSHEPETSEMTTDTYQFPSDRLQTKQHQPDKTPLVLVACGSFSPITYQHLRMFPMASDFVRFNTDYEVMGCYLSPVSDAYKKIGLAPACHRIEMSELAVKSSDWIMVDPWEAIQPEYVPTAKVLDHFEYEINTVMGGVEDVNGNKRHVKISLLAGADLIQTMSTPGLWAPRDLDHILSNFGTFIIERAGTDIDEALASLKQWEDQIYYIPQIIPNDISSTKIRLLLKRNMSIDYLIPGNVIKYIKQKGLYQEEDSSAGKA</sequence>
<dbReference type="PANTHER" id="PTHR12039:SF0">
    <property type="entry name" value="NICOTINAMIDE-NUCLEOTIDE ADENYLYLTRANSFERASE"/>
    <property type="match status" value="1"/>
</dbReference>
<comment type="cofactor">
    <cofactor evidence="1">
        <name>Mg(2+)</name>
        <dbReference type="ChEBI" id="CHEBI:18420"/>
    </cofactor>
</comment>
<evidence type="ECO:0000256" key="6">
    <source>
        <dbReference type="ARBA" id="ARBA00011881"/>
    </source>
</evidence>
<feature type="compositionally biased region" description="Polar residues" evidence="18">
    <location>
        <begin position="1"/>
        <end position="14"/>
    </location>
</feature>
<gene>
    <name evidence="20" type="ORF">AJ80_00564</name>
</gene>
<dbReference type="GO" id="GO:0000309">
    <property type="term" value="F:nicotinamide-nucleotide adenylyltransferase activity"/>
    <property type="evidence" value="ECO:0007669"/>
    <property type="project" value="UniProtKB-EC"/>
</dbReference>
<evidence type="ECO:0000313" key="20">
    <source>
        <dbReference type="EMBL" id="PGH27776.1"/>
    </source>
</evidence>
<evidence type="ECO:0000256" key="5">
    <source>
        <dbReference type="ARBA" id="ARBA00007064"/>
    </source>
</evidence>
<name>A0A2B7Z1G5_POLH7</name>
<evidence type="ECO:0000256" key="18">
    <source>
        <dbReference type="SAM" id="MobiDB-lite"/>
    </source>
</evidence>
<evidence type="ECO:0000259" key="19">
    <source>
        <dbReference type="Pfam" id="PF01467"/>
    </source>
</evidence>
<comment type="pathway">
    <text evidence="4">Cofactor biosynthesis; NAD(+) biosynthesis; deamido-NAD(+) from nicotinate D-ribonucleotide: step 1/1.</text>
</comment>
<comment type="pathway">
    <text evidence="3 17">Cofactor biosynthesis; NAD(+) biosynthesis; NAD(+) from nicotinamide D-ribonucleotide: step 1/1.</text>
</comment>
<keyword evidence="8 17" id="KW-0808">Transferase</keyword>
<comment type="function">
    <text evidence="16">Catalyzes the formation of NAD(+) from nicotinamide mononucleotide (NMN) and ATP. Can also use the deamidated form; nicotinic acid mononucleotide (NaMN) as substrate with the same efficiency. Can use triazofurin monophosphate (TrMP) as substrate. Can also use GTP and ITP as nucleotide donors. Also catalyzes the reverse reaction, i.e. the pyrophosphorolytic cleavage of NAD(+). For the pyrophosphorolytic activity, can use NAD(+), NADH, NaAD, nicotinic acid adenine dinucleotide phosphate (NHD), nicotinamide guanine dinucleotide (NGD) as substrates. Fails to cleave phosphorylated dinucleotides NADP(+), NADPH and NaADP(+). Protects against axonal degeneration following injury. May be involved in the maintenance of axonal integrity. Also functions as a stress-response chaperone protein that prevents toxic aggregation of proteins; this function may be independent of its NAD(+) synthesis activity.</text>
</comment>
<evidence type="ECO:0000256" key="10">
    <source>
        <dbReference type="ARBA" id="ARBA00022741"/>
    </source>
</evidence>
<comment type="catalytic activity">
    <reaction evidence="15 17">
        <text>beta-nicotinamide D-ribonucleotide + ATP + H(+) = diphosphate + NAD(+)</text>
        <dbReference type="Rhea" id="RHEA:21360"/>
        <dbReference type="ChEBI" id="CHEBI:14649"/>
        <dbReference type="ChEBI" id="CHEBI:15378"/>
        <dbReference type="ChEBI" id="CHEBI:30616"/>
        <dbReference type="ChEBI" id="CHEBI:33019"/>
        <dbReference type="ChEBI" id="CHEBI:57540"/>
        <dbReference type="EC" id="2.7.7.1"/>
    </reaction>
</comment>
<feature type="domain" description="Cytidyltransferase-like" evidence="19">
    <location>
        <begin position="51"/>
        <end position="237"/>
    </location>
</feature>
<evidence type="ECO:0000313" key="21">
    <source>
        <dbReference type="Proteomes" id="UP000224634"/>
    </source>
</evidence>
<dbReference type="GO" id="GO:0005759">
    <property type="term" value="C:mitochondrial matrix"/>
    <property type="evidence" value="ECO:0007669"/>
    <property type="project" value="UniProtKB-ARBA"/>
</dbReference>
<accession>A0A2B7Z1G5</accession>
<evidence type="ECO:0000256" key="7">
    <source>
        <dbReference type="ARBA" id="ARBA00022642"/>
    </source>
</evidence>
<evidence type="ECO:0000256" key="13">
    <source>
        <dbReference type="ARBA" id="ARBA00023128"/>
    </source>
</evidence>
<organism evidence="20 21">
    <name type="scientific">Polytolypa hystricis (strain UAMH7299)</name>
    <dbReference type="NCBI Taxonomy" id="1447883"/>
    <lineage>
        <taxon>Eukaryota</taxon>
        <taxon>Fungi</taxon>
        <taxon>Dikarya</taxon>
        <taxon>Ascomycota</taxon>
        <taxon>Pezizomycotina</taxon>
        <taxon>Eurotiomycetes</taxon>
        <taxon>Eurotiomycetidae</taxon>
        <taxon>Onygenales</taxon>
        <taxon>Onygenales incertae sedis</taxon>
        <taxon>Polytolypa</taxon>
    </lineage>
</organism>
<dbReference type="GO" id="GO:0004515">
    <property type="term" value="F:nicotinate-nucleotide adenylyltransferase activity"/>
    <property type="evidence" value="ECO:0007669"/>
    <property type="project" value="UniProtKB-EC"/>
</dbReference>
<dbReference type="EC" id="2.7.7.1" evidence="17"/>
<dbReference type="InterPro" id="IPR014729">
    <property type="entry name" value="Rossmann-like_a/b/a_fold"/>
</dbReference>
<dbReference type="AlphaFoldDB" id="A0A2B7Z1G5"/>
<keyword evidence="11 17" id="KW-0067">ATP-binding</keyword>
<evidence type="ECO:0000256" key="11">
    <source>
        <dbReference type="ARBA" id="ARBA00022840"/>
    </source>
</evidence>
<dbReference type="PANTHER" id="PTHR12039">
    <property type="entry name" value="NICOTINAMIDE MONONUCLEOTIDE ADENYLYLTRANSFERASE"/>
    <property type="match status" value="1"/>
</dbReference>
<keyword evidence="7 17" id="KW-0662">Pyridine nucleotide biosynthesis</keyword>
<evidence type="ECO:0000256" key="9">
    <source>
        <dbReference type="ARBA" id="ARBA00022695"/>
    </source>
</evidence>
<dbReference type="UniPathway" id="UPA00253">
    <property type="reaction ID" value="UER00332"/>
</dbReference>
<dbReference type="Pfam" id="PF01467">
    <property type="entry name" value="CTP_transf_like"/>
    <property type="match status" value="1"/>
</dbReference>
<comment type="catalytic activity">
    <reaction evidence="14 17">
        <text>nicotinate beta-D-ribonucleotide + ATP + H(+) = deamido-NAD(+) + diphosphate</text>
        <dbReference type="Rhea" id="RHEA:22860"/>
        <dbReference type="ChEBI" id="CHEBI:15378"/>
        <dbReference type="ChEBI" id="CHEBI:30616"/>
        <dbReference type="ChEBI" id="CHEBI:33019"/>
        <dbReference type="ChEBI" id="CHEBI:57502"/>
        <dbReference type="ChEBI" id="CHEBI:58437"/>
        <dbReference type="EC" id="2.7.7.18"/>
    </reaction>
</comment>
<dbReference type="EC" id="2.7.7.18" evidence="17"/>
<dbReference type="GO" id="GO:0009435">
    <property type="term" value="P:NAD+ biosynthetic process"/>
    <property type="evidence" value="ECO:0007669"/>
    <property type="project" value="UniProtKB-UniPathway"/>
</dbReference>
<keyword evidence="21" id="KW-1185">Reference proteome</keyword>
<dbReference type="InterPro" id="IPR004821">
    <property type="entry name" value="Cyt_trans-like"/>
</dbReference>
<dbReference type="SUPFAM" id="SSF52374">
    <property type="entry name" value="Nucleotidylyl transferase"/>
    <property type="match status" value="1"/>
</dbReference>
<reference evidence="20 21" key="1">
    <citation type="submission" date="2017-10" db="EMBL/GenBank/DDBJ databases">
        <title>Comparative genomics in systemic dimorphic fungi from Ajellomycetaceae.</title>
        <authorList>
            <person name="Munoz J.F."/>
            <person name="Mcewen J.G."/>
            <person name="Clay O.K."/>
            <person name="Cuomo C.A."/>
        </authorList>
    </citation>
    <scope>NUCLEOTIDE SEQUENCE [LARGE SCALE GENOMIC DNA]</scope>
    <source>
        <strain evidence="20 21">UAMH7299</strain>
    </source>
</reference>
<evidence type="ECO:0000256" key="15">
    <source>
        <dbReference type="ARBA" id="ARBA00049001"/>
    </source>
</evidence>
<evidence type="ECO:0000256" key="17">
    <source>
        <dbReference type="RuleBase" id="RU362021"/>
    </source>
</evidence>
<dbReference type="STRING" id="1447883.A0A2B7Z1G5"/>
<evidence type="ECO:0000256" key="8">
    <source>
        <dbReference type="ARBA" id="ARBA00022679"/>
    </source>
</evidence>
<feature type="region of interest" description="Disordered" evidence="18">
    <location>
        <begin position="1"/>
        <end position="28"/>
    </location>
</feature>
<evidence type="ECO:0000256" key="12">
    <source>
        <dbReference type="ARBA" id="ARBA00023027"/>
    </source>
</evidence>
<comment type="subcellular location">
    <subcellularLocation>
        <location evidence="2">Mitochondrion</location>
    </subcellularLocation>
</comment>
<dbReference type="Proteomes" id="UP000224634">
    <property type="component" value="Unassembled WGS sequence"/>
</dbReference>
<protein>
    <recommendedName>
        <fullName evidence="17">Nicotinamide-nucleotide adenylyltransferase</fullName>
        <ecNumber evidence="17">2.7.7.1</ecNumber>
        <ecNumber evidence="17">2.7.7.18</ecNumber>
    </recommendedName>
</protein>
<dbReference type="InterPro" id="IPR005248">
    <property type="entry name" value="NadD/NMNAT"/>
</dbReference>
<keyword evidence="10 17" id="KW-0547">Nucleotide-binding</keyword>
<dbReference type="FunFam" id="3.40.50.620:FF:000221">
    <property type="entry name" value="Nicotinamide/nicotinic acid mononucleotide adenylyltransferase 3"/>
    <property type="match status" value="1"/>
</dbReference>
<keyword evidence="12 17" id="KW-0520">NAD</keyword>
<comment type="caution">
    <text evidence="20">The sequence shown here is derived from an EMBL/GenBank/DDBJ whole genome shotgun (WGS) entry which is preliminary data.</text>
</comment>
<evidence type="ECO:0000256" key="2">
    <source>
        <dbReference type="ARBA" id="ARBA00004173"/>
    </source>
</evidence>
<dbReference type="InterPro" id="IPR051182">
    <property type="entry name" value="Euk_NMN_adenylyltrnsfrase"/>
</dbReference>
<dbReference type="EMBL" id="PDNA01000004">
    <property type="protein sequence ID" value="PGH27776.1"/>
    <property type="molecule type" value="Genomic_DNA"/>
</dbReference>
<dbReference type="OrthoDB" id="422187at2759"/>
<comment type="subunit">
    <text evidence="6">Homotetramer.</text>
</comment>